<comment type="similarity">
    <text evidence="2">Belongs to the beta sliding clamp family.</text>
</comment>
<evidence type="ECO:0000256" key="3">
    <source>
        <dbReference type="ARBA" id="ARBA00021035"/>
    </source>
</evidence>
<dbReference type="Gene3D" id="3.70.10.10">
    <property type="match status" value="1"/>
</dbReference>
<name>A0NQ72_ROSAI</name>
<gene>
    <name evidence="14" type="ORF">SIAM614_12983</name>
</gene>
<keyword evidence="8" id="KW-0239">DNA-directed DNA polymerase</keyword>
<dbReference type="OrthoDB" id="8421503at2"/>
<dbReference type="PANTHER" id="PTHR30478:SF0">
    <property type="entry name" value="BETA SLIDING CLAMP"/>
    <property type="match status" value="1"/>
</dbReference>
<evidence type="ECO:0000259" key="12">
    <source>
        <dbReference type="Pfam" id="PF00712"/>
    </source>
</evidence>
<evidence type="ECO:0000256" key="8">
    <source>
        <dbReference type="ARBA" id="ARBA00022932"/>
    </source>
</evidence>
<organism evidence="14 15">
    <name type="scientific">Roseibium aggregatum (strain ATCC 25650 / DSM 13394 / JCM 20685 / NBRC 16684 / NCIMB 2208 / IAM 12614 / B1)</name>
    <name type="common">Stappia aggregata</name>
    <dbReference type="NCBI Taxonomy" id="384765"/>
    <lineage>
        <taxon>Bacteria</taxon>
        <taxon>Pseudomonadati</taxon>
        <taxon>Pseudomonadota</taxon>
        <taxon>Alphaproteobacteria</taxon>
        <taxon>Hyphomicrobiales</taxon>
        <taxon>Stappiaceae</taxon>
        <taxon>Roseibium</taxon>
    </lineage>
</organism>
<keyword evidence="9" id="KW-0238">DNA-binding</keyword>
<dbReference type="RefSeq" id="WP_006933032.1">
    <property type="nucleotide sequence ID" value="NZ_AAUW01000004.1"/>
</dbReference>
<keyword evidence="4" id="KW-0963">Cytoplasm</keyword>
<dbReference type="GO" id="GO:0008408">
    <property type="term" value="F:3'-5' exonuclease activity"/>
    <property type="evidence" value="ECO:0007669"/>
    <property type="project" value="InterPro"/>
</dbReference>
<feature type="domain" description="DNA polymerase III beta sliding clamp central" evidence="13">
    <location>
        <begin position="136"/>
        <end position="234"/>
    </location>
</feature>
<dbReference type="PANTHER" id="PTHR30478">
    <property type="entry name" value="DNA POLYMERASE III SUBUNIT BETA"/>
    <property type="match status" value="1"/>
</dbReference>
<dbReference type="GO" id="GO:0003887">
    <property type="term" value="F:DNA-directed DNA polymerase activity"/>
    <property type="evidence" value="ECO:0007669"/>
    <property type="project" value="UniProtKB-KW"/>
</dbReference>
<protein>
    <recommendedName>
        <fullName evidence="3">Beta sliding clamp</fullName>
    </recommendedName>
    <alternativeName>
        <fullName evidence="11">Beta-clamp processivity factor</fullName>
    </alternativeName>
    <alternativeName>
        <fullName evidence="10">DNA polymerase III beta sliding clamp subunit</fullName>
    </alternativeName>
</protein>
<dbReference type="Pfam" id="PF02767">
    <property type="entry name" value="DNA_pol3_beta_2"/>
    <property type="match status" value="1"/>
</dbReference>
<dbReference type="GO" id="GO:0009360">
    <property type="term" value="C:DNA polymerase III complex"/>
    <property type="evidence" value="ECO:0007669"/>
    <property type="project" value="InterPro"/>
</dbReference>
<keyword evidence="7" id="KW-0235">DNA replication</keyword>
<evidence type="ECO:0000256" key="11">
    <source>
        <dbReference type="ARBA" id="ARBA00033276"/>
    </source>
</evidence>
<dbReference type="GO" id="GO:0003677">
    <property type="term" value="F:DNA binding"/>
    <property type="evidence" value="ECO:0007669"/>
    <property type="project" value="UniProtKB-KW"/>
</dbReference>
<evidence type="ECO:0000259" key="13">
    <source>
        <dbReference type="Pfam" id="PF02767"/>
    </source>
</evidence>
<evidence type="ECO:0000256" key="4">
    <source>
        <dbReference type="ARBA" id="ARBA00022490"/>
    </source>
</evidence>
<keyword evidence="6 14" id="KW-0548">Nucleotidyltransferase</keyword>
<evidence type="ECO:0000256" key="1">
    <source>
        <dbReference type="ARBA" id="ARBA00004496"/>
    </source>
</evidence>
<dbReference type="AlphaFoldDB" id="A0NQ72"/>
<evidence type="ECO:0000256" key="7">
    <source>
        <dbReference type="ARBA" id="ARBA00022705"/>
    </source>
</evidence>
<dbReference type="InterPro" id="IPR022637">
    <property type="entry name" value="DNA_polIII_beta_cen"/>
</dbReference>
<dbReference type="Gene3D" id="3.10.150.10">
    <property type="entry name" value="DNA Polymerase III, subunit A, domain 2"/>
    <property type="match status" value="1"/>
</dbReference>
<evidence type="ECO:0000256" key="6">
    <source>
        <dbReference type="ARBA" id="ARBA00022695"/>
    </source>
</evidence>
<sequence>MLIETTAGELKTALMSVKPAIQRRSTLPILSAVLIEDGAVIATDLDMEIRVKFAVKKCEGSAVIPFNQLYDLVRLLPADRSVRLQDTEYKNGGVFVTFQGGRYFLPSYSVVDYPRFSMPEDVREIASPQGLLVALEACQSFMSTEETRYYLNGVCFGRDKDDTGVLVATDGHRLIAHDYAHDCDGSPILPRAMIVALLRLCEPEKVLLHEQKMEFVLPGGGYLRCKLIDGTFPDWQRVVPTIPPGSPRLFFEPLEMVSILNRLELGRGCRKRAGASFCVDIATNAAGDLAIVSSEGMGGEECAERIESGRAIDWTKLSGGIWSGNSGYIKELCRLNFSADQVELTAEGSGTPTVMRHEESKALMVIMPMRGGKASTSTSLLALSRGGDNDADAVAQVA</sequence>
<dbReference type="SMART" id="SM00480">
    <property type="entry name" value="POL3Bc"/>
    <property type="match status" value="1"/>
</dbReference>
<dbReference type="CDD" id="cd00140">
    <property type="entry name" value="beta_clamp"/>
    <property type="match status" value="1"/>
</dbReference>
<evidence type="ECO:0000256" key="5">
    <source>
        <dbReference type="ARBA" id="ARBA00022679"/>
    </source>
</evidence>
<dbReference type="SUPFAM" id="SSF55979">
    <property type="entry name" value="DNA clamp"/>
    <property type="match status" value="2"/>
</dbReference>
<dbReference type="InterPro" id="IPR022634">
    <property type="entry name" value="DNA_polIII_beta_N"/>
</dbReference>
<reference evidence="14 15" key="1">
    <citation type="submission" date="2006-05" db="EMBL/GenBank/DDBJ databases">
        <authorList>
            <person name="King G."/>
            <person name="Ferriera S."/>
            <person name="Johnson J."/>
            <person name="Kravitz S."/>
            <person name="Beeson K."/>
            <person name="Sutton G."/>
            <person name="Rogers Y.-H."/>
            <person name="Friedman R."/>
            <person name="Frazier M."/>
            <person name="Venter J.C."/>
        </authorList>
    </citation>
    <scope>NUCLEOTIDE SEQUENCE [LARGE SCALE GENOMIC DNA]</scope>
    <source>
        <strain evidence="15">ATCC 25650 / DSM 13394 / JCM 20685 / NBRC 16684 / NCIMB 2208 / IAM 12614 / B1</strain>
    </source>
</reference>
<dbReference type="InterPro" id="IPR001001">
    <property type="entry name" value="DNA_polIII_beta"/>
</dbReference>
<dbReference type="InterPro" id="IPR046938">
    <property type="entry name" value="DNA_clamp_sf"/>
</dbReference>
<accession>A0NQ72</accession>
<evidence type="ECO:0000313" key="14">
    <source>
        <dbReference type="EMBL" id="EAV44930.1"/>
    </source>
</evidence>
<dbReference type="GeneID" id="68845690"/>
<dbReference type="GO" id="GO:0005737">
    <property type="term" value="C:cytoplasm"/>
    <property type="evidence" value="ECO:0007669"/>
    <property type="project" value="UniProtKB-SubCell"/>
</dbReference>
<feature type="domain" description="DNA polymerase III beta sliding clamp N-terminal" evidence="12">
    <location>
        <begin position="9"/>
        <end position="115"/>
    </location>
</feature>
<proteinExistence type="inferred from homology"/>
<comment type="subcellular location">
    <subcellularLocation>
        <location evidence="1">Cytoplasm</location>
    </subcellularLocation>
</comment>
<comment type="caution">
    <text evidence="14">The sequence shown here is derived from an EMBL/GenBank/DDBJ whole genome shotgun (WGS) entry which is preliminary data.</text>
</comment>
<evidence type="ECO:0000256" key="9">
    <source>
        <dbReference type="ARBA" id="ARBA00023125"/>
    </source>
</evidence>
<keyword evidence="5 14" id="KW-0808">Transferase</keyword>
<evidence type="ECO:0000313" key="15">
    <source>
        <dbReference type="Proteomes" id="UP000004848"/>
    </source>
</evidence>
<dbReference type="EMBL" id="AAUW01000004">
    <property type="protein sequence ID" value="EAV44930.1"/>
    <property type="molecule type" value="Genomic_DNA"/>
</dbReference>
<dbReference type="Proteomes" id="UP000004848">
    <property type="component" value="Unassembled WGS sequence"/>
</dbReference>
<dbReference type="eggNOG" id="COG0592">
    <property type="taxonomic scope" value="Bacteria"/>
</dbReference>
<dbReference type="Pfam" id="PF00712">
    <property type="entry name" value="DNA_pol3_beta"/>
    <property type="match status" value="1"/>
</dbReference>
<evidence type="ECO:0000256" key="2">
    <source>
        <dbReference type="ARBA" id="ARBA00010752"/>
    </source>
</evidence>
<dbReference type="GO" id="GO:0006271">
    <property type="term" value="P:DNA strand elongation involved in DNA replication"/>
    <property type="evidence" value="ECO:0007669"/>
    <property type="project" value="TreeGrafter"/>
</dbReference>
<evidence type="ECO:0000256" key="10">
    <source>
        <dbReference type="ARBA" id="ARBA00030988"/>
    </source>
</evidence>